<evidence type="ECO:0000313" key="7">
    <source>
        <dbReference type="Proteomes" id="UP000295132"/>
    </source>
</evidence>
<gene>
    <name evidence="6" type="ORF">E2K98_14695</name>
</gene>
<comment type="caution">
    <text evidence="6">The sequence shown here is derived from an EMBL/GenBank/DDBJ whole genome shotgun (WGS) entry which is preliminary data.</text>
</comment>
<dbReference type="GO" id="GO:0004777">
    <property type="term" value="F:succinate-semialdehyde dehydrogenase (NAD+) activity"/>
    <property type="evidence" value="ECO:0007669"/>
    <property type="project" value="TreeGrafter"/>
</dbReference>
<evidence type="ECO:0000256" key="1">
    <source>
        <dbReference type="ARBA" id="ARBA00009986"/>
    </source>
</evidence>
<proteinExistence type="inferred from homology"/>
<dbReference type="GO" id="GO:0006081">
    <property type="term" value="P:aldehyde metabolic process"/>
    <property type="evidence" value="ECO:0007669"/>
    <property type="project" value="InterPro"/>
</dbReference>
<dbReference type="CDD" id="cd07103">
    <property type="entry name" value="ALDH_F5_SSADH_GabD"/>
    <property type="match status" value="1"/>
</dbReference>
<evidence type="ECO:0000256" key="3">
    <source>
        <dbReference type="PIRNR" id="PIRNR036492"/>
    </source>
</evidence>
<evidence type="ECO:0000313" key="6">
    <source>
        <dbReference type="EMBL" id="TDK61101.1"/>
    </source>
</evidence>
<feature type="active site" evidence="4">
    <location>
        <position position="247"/>
    </location>
</feature>
<dbReference type="GO" id="GO:0009450">
    <property type="term" value="P:gamma-aminobutyric acid catabolic process"/>
    <property type="evidence" value="ECO:0007669"/>
    <property type="project" value="InterPro"/>
</dbReference>
<dbReference type="InterPro" id="IPR016160">
    <property type="entry name" value="Ald_DH_CS_CYS"/>
</dbReference>
<dbReference type="FunFam" id="3.40.309.10:FF:000004">
    <property type="entry name" value="Succinate-semialdehyde dehydrogenase I"/>
    <property type="match status" value="1"/>
</dbReference>
<feature type="active site" evidence="4">
    <location>
        <position position="281"/>
    </location>
</feature>
<dbReference type="Gene3D" id="3.40.309.10">
    <property type="entry name" value="Aldehyde Dehydrogenase, Chain A, domain 2"/>
    <property type="match status" value="1"/>
</dbReference>
<dbReference type="Gene3D" id="3.40.605.10">
    <property type="entry name" value="Aldehyde Dehydrogenase, Chain A, domain 1"/>
    <property type="match status" value="1"/>
</dbReference>
<dbReference type="PANTHER" id="PTHR43353">
    <property type="entry name" value="SUCCINATE-SEMIALDEHYDE DEHYDROGENASE, MITOCHONDRIAL"/>
    <property type="match status" value="1"/>
</dbReference>
<dbReference type="NCBIfam" id="TIGR01780">
    <property type="entry name" value="SSADH"/>
    <property type="match status" value="1"/>
</dbReference>
<dbReference type="PIRSF" id="PIRSF036492">
    <property type="entry name" value="ALDH"/>
    <property type="match status" value="1"/>
</dbReference>
<dbReference type="Pfam" id="PF00171">
    <property type="entry name" value="Aldedh"/>
    <property type="match status" value="1"/>
</dbReference>
<reference evidence="6 7" key="1">
    <citation type="submission" date="2019-03" db="EMBL/GenBank/DDBJ databases">
        <title>Bacillus niacini sp. nov. a Nicotinate-Metabolizing Mesophile Isolated from Soil.</title>
        <authorList>
            <person name="Zhang G."/>
        </authorList>
    </citation>
    <scope>NUCLEOTIDE SEQUENCE [LARGE SCALE GENOMIC DNA]</scope>
    <source>
        <strain evidence="6 7">WN066</strain>
    </source>
</reference>
<dbReference type="InterPro" id="IPR050740">
    <property type="entry name" value="Aldehyde_DH_Superfamily"/>
</dbReference>
<dbReference type="InterPro" id="IPR015590">
    <property type="entry name" value="Aldehyde_DH_dom"/>
</dbReference>
<accession>A0A4R5VT61</accession>
<dbReference type="InterPro" id="IPR016161">
    <property type="entry name" value="Ald_DH/histidinol_DH"/>
</dbReference>
<dbReference type="FunFam" id="3.40.605.10:FF:000005">
    <property type="entry name" value="Succinate-semialdehyde dehydrogenase I"/>
    <property type="match status" value="1"/>
</dbReference>
<protein>
    <recommendedName>
        <fullName evidence="3">Aldehyde dehydrogenase</fullName>
    </recommendedName>
</protein>
<name>A0A4R5VT61_9BACI</name>
<dbReference type="InterPro" id="IPR016162">
    <property type="entry name" value="Ald_DH_N"/>
</dbReference>
<evidence type="ECO:0000256" key="4">
    <source>
        <dbReference type="PIRSR" id="PIRSR036492-1"/>
    </source>
</evidence>
<keyword evidence="2 3" id="KW-0560">Oxidoreductase</keyword>
<dbReference type="InterPro" id="IPR010102">
    <property type="entry name" value="Succ_semiAld_DH"/>
</dbReference>
<dbReference type="InterPro" id="IPR016163">
    <property type="entry name" value="Ald_DH_C"/>
</dbReference>
<comment type="similarity">
    <text evidence="1 3">Belongs to the aldehyde dehydrogenase family.</text>
</comment>
<dbReference type="PROSITE" id="PS00070">
    <property type="entry name" value="ALDEHYDE_DEHYDR_CYS"/>
    <property type="match status" value="1"/>
</dbReference>
<evidence type="ECO:0000256" key="2">
    <source>
        <dbReference type="ARBA" id="ARBA00023002"/>
    </source>
</evidence>
<dbReference type="SUPFAM" id="SSF53720">
    <property type="entry name" value="ALDH-like"/>
    <property type="match status" value="1"/>
</dbReference>
<sequence length="475" mass="51839">MDKKQIYINGEWFGKDLNTIDVYNPANGELIGKVPNAGVLETRNAIEAAHAAFTKWSKKTANERSVYLKKLHALIEKNKEELATIITKEMGKPLHEARGEVEYANSFVEWFAEQSKRVYGETIPASDPNKRLLVLKNPIGVVGAITPWNFPAAMITRKMAPALAAGCTIVIKPSELTPFTAIRIMELCEEAGIPNGVVNLVTGDPHGIGKELLENEKVKKITFTGSTRVGKLLMEQAASQVKKVSLELGGHAPIIILEDADLNKAIKGVMGAKFRNAGQACIAGNRVYVQPKIYNDFIQKLTQEVEKLKVGNGLENHTDIGPLINKQAYEKVMNHVQDSCEKGATVVTGGSGEIQNNAYYFLPTVLTNVDNSMKIMNEETFGPVIPIQKVESIDEMVKLANNSSYGLAAYVFSESLSKGLNIVENLEYGIIGWNDGLPSTAQAPFGGMKESGLGREGAKEGIEEFLEIKYVSVGL</sequence>
<dbReference type="PANTHER" id="PTHR43353:SF5">
    <property type="entry name" value="SUCCINATE-SEMIALDEHYDE DEHYDROGENASE, MITOCHONDRIAL"/>
    <property type="match status" value="1"/>
</dbReference>
<organism evidence="6 7">
    <name type="scientific">Bacillus salipaludis</name>
    <dbReference type="NCBI Taxonomy" id="2547811"/>
    <lineage>
        <taxon>Bacteria</taxon>
        <taxon>Bacillati</taxon>
        <taxon>Bacillota</taxon>
        <taxon>Bacilli</taxon>
        <taxon>Bacillales</taxon>
        <taxon>Bacillaceae</taxon>
        <taxon>Bacillus</taxon>
    </lineage>
</organism>
<evidence type="ECO:0000259" key="5">
    <source>
        <dbReference type="Pfam" id="PF00171"/>
    </source>
</evidence>
<dbReference type="InterPro" id="IPR012394">
    <property type="entry name" value="Aldehyde_DH_NAD(P)"/>
</dbReference>
<dbReference type="EMBL" id="SMYO01000006">
    <property type="protein sequence ID" value="TDK61101.1"/>
    <property type="molecule type" value="Genomic_DNA"/>
</dbReference>
<dbReference type="Proteomes" id="UP000295132">
    <property type="component" value="Unassembled WGS sequence"/>
</dbReference>
<dbReference type="AlphaFoldDB" id="A0A4R5VT61"/>
<feature type="domain" description="Aldehyde dehydrogenase" evidence="5">
    <location>
        <begin position="15"/>
        <end position="471"/>
    </location>
</feature>